<evidence type="ECO:0008006" key="5">
    <source>
        <dbReference type="Google" id="ProtNLM"/>
    </source>
</evidence>
<comment type="similarity">
    <text evidence="2">Belongs to the ustYa family.</text>
</comment>
<proteinExistence type="inferred from homology"/>
<reference evidence="4" key="1">
    <citation type="journal article" date="2017" name="Nat. Microbiol.">
        <title>Global analysis of biosynthetic gene clusters reveals vast potential of secondary metabolite production in Penicillium species.</title>
        <authorList>
            <person name="Nielsen J.C."/>
            <person name="Grijseels S."/>
            <person name="Prigent S."/>
            <person name="Ji B."/>
            <person name="Dainat J."/>
            <person name="Nielsen K.F."/>
            <person name="Frisvad J.C."/>
            <person name="Workman M."/>
            <person name="Nielsen J."/>
        </authorList>
    </citation>
    <scope>NUCLEOTIDE SEQUENCE [LARGE SCALE GENOMIC DNA]</scope>
    <source>
        <strain evidence="4">IBT 31321</strain>
    </source>
</reference>
<comment type="pathway">
    <text evidence="1">Mycotoxin biosynthesis.</text>
</comment>
<evidence type="ECO:0000313" key="4">
    <source>
        <dbReference type="Proteomes" id="UP000191500"/>
    </source>
</evidence>
<comment type="caution">
    <text evidence="3">The sequence shown here is derived from an EMBL/GenBank/DDBJ whole genome shotgun (WGS) entry which is preliminary data.</text>
</comment>
<evidence type="ECO:0000256" key="2">
    <source>
        <dbReference type="ARBA" id="ARBA00035112"/>
    </source>
</evidence>
<dbReference type="EMBL" id="MDDG01000013">
    <property type="protein sequence ID" value="OQE35454.1"/>
    <property type="molecule type" value="Genomic_DNA"/>
</dbReference>
<dbReference type="GO" id="GO:0043386">
    <property type="term" value="P:mycotoxin biosynthetic process"/>
    <property type="evidence" value="ECO:0007669"/>
    <property type="project" value="InterPro"/>
</dbReference>
<organism evidence="3 4">
    <name type="scientific">Penicillium coprophilum</name>
    <dbReference type="NCBI Taxonomy" id="36646"/>
    <lineage>
        <taxon>Eukaryota</taxon>
        <taxon>Fungi</taxon>
        <taxon>Dikarya</taxon>
        <taxon>Ascomycota</taxon>
        <taxon>Pezizomycotina</taxon>
        <taxon>Eurotiomycetes</taxon>
        <taxon>Eurotiomycetidae</taxon>
        <taxon>Eurotiales</taxon>
        <taxon>Aspergillaceae</taxon>
        <taxon>Penicillium</taxon>
    </lineage>
</organism>
<sequence length="157" mass="18273">MFRPLNIHLTGPEYLEIGKSPETAATNPIQFGGGYFLQPEFSHQLHCVNLLRKVSHFKFEYYKDHDPDFQDKDETFMVHIDHCVEMLRQFVMCHADVGLVTAHWIEKRARPWPDFNTKHTCRNFDAIWQWTVDHQMPEGTPMIPLKPDGAKALASPP</sequence>
<dbReference type="Proteomes" id="UP000191500">
    <property type="component" value="Unassembled WGS sequence"/>
</dbReference>
<dbReference type="Pfam" id="PF11807">
    <property type="entry name" value="UstYa"/>
    <property type="match status" value="1"/>
</dbReference>
<evidence type="ECO:0000256" key="1">
    <source>
        <dbReference type="ARBA" id="ARBA00004685"/>
    </source>
</evidence>
<accession>A0A1V6UAF3</accession>
<dbReference type="PANTHER" id="PTHR33365">
    <property type="entry name" value="YALI0B05434P"/>
    <property type="match status" value="1"/>
</dbReference>
<dbReference type="PANTHER" id="PTHR33365:SF4">
    <property type="entry name" value="CYCLOCHLOROTINE BIOSYNTHESIS PROTEIN O"/>
    <property type="match status" value="1"/>
</dbReference>
<gene>
    <name evidence="3" type="ORF">PENCOP_c013G03230</name>
</gene>
<dbReference type="AlphaFoldDB" id="A0A1V6UAF3"/>
<evidence type="ECO:0000313" key="3">
    <source>
        <dbReference type="EMBL" id="OQE35454.1"/>
    </source>
</evidence>
<name>A0A1V6UAF3_9EURO</name>
<dbReference type="STRING" id="36646.A0A1V6UAF3"/>
<dbReference type="InterPro" id="IPR021765">
    <property type="entry name" value="UstYa-like"/>
</dbReference>
<keyword evidence="4" id="KW-1185">Reference proteome</keyword>
<protein>
    <recommendedName>
        <fullName evidence="5">Tat pathway signal sequence</fullName>
    </recommendedName>
</protein>